<dbReference type="PRINTS" id="PR00032">
    <property type="entry name" value="HTHARAC"/>
</dbReference>
<dbReference type="PANTHER" id="PTHR43280:SF28">
    <property type="entry name" value="HTH-TYPE TRANSCRIPTIONAL ACTIVATOR RHAS"/>
    <property type="match status" value="1"/>
</dbReference>
<keyword evidence="2" id="KW-0238">DNA-binding</keyword>
<dbReference type="InterPro" id="IPR009057">
    <property type="entry name" value="Homeodomain-like_sf"/>
</dbReference>
<feature type="region of interest" description="Disordered" evidence="4">
    <location>
        <begin position="282"/>
        <end position="310"/>
    </location>
</feature>
<evidence type="ECO:0000256" key="2">
    <source>
        <dbReference type="ARBA" id="ARBA00023125"/>
    </source>
</evidence>
<keyword evidence="7" id="KW-1185">Reference proteome</keyword>
<dbReference type="Gene3D" id="2.60.120.10">
    <property type="entry name" value="Jelly Rolls"/>
    <property type="match status" value="1"/>
</dbReference>
<dbReference type="InterPro" id="IPR020449">
    <property type="entry name" value="Tscrpt_reg_AraC-type_HTH"/>
</dbReference>
<name>A0ABW0W641_9BACL</name>
<dbReference type="PROSITE" id="PS01124">
    <property type="entry name" value="HTH_ARAC_FAMILY_2"/>
    <property type="match status" value="1"/>
</dbReference>
<keyword evidence="1" id="KW-0805">Transcription regulation</keyword>
<dbReference type="SUPFAM" id="SSF46689">
    <property type="entry name" value="Homeodomain-like"/>
    <property type="match status" value="2"/>
</dbReference>
<evidence type="ECO:0000259" key="5">
    <source>
        <dbReference type="PROSITE" id="PS01124"/>
    </source>
</evidence>
<evidence type="ECO:0000313" key="7">
    <source>
        <dbReference type="Proteomes" id="UP001596047"/>
    </source>
</evidence>
<dbReference type="InterPro" id="IPR037923">
    <property type="entry name" value="HTH-like"/>
</dbReference>
<dbReference type="RefSeq" id="WP_379190472.1">
    <property type="nucleotide sequence ID" value="NZ_JBHSOW010000080.1"/>
</dbReference>
<evidence type="ECO:0000256" key="3">
    <source>
        <dbReference type="ARBA" id="ARBA00023163"/>
    </source>
</evidence>
<feature type="compositionally biased region" description="Basic and acidic residues" evidence="4">
    <location>
        <begin position="283"/>
        <end position="310"/>
    </location>
</feature>
<gene>
    <name evidence="6" type="ORF">ACFPYJ_22555</name>
</gene>
<evidence type="ECO:0000313" key="6">
    <source>
        <dbReference type="EMBL" id="MFC5651850.1"/>
    </source>
</evidence>
<feature type="domain" description="HTH araC/xylS-type" evidence="5">
    <location>
        <begin position="186"/>
        <end position="284"/>
    </location>
</feature>
<sequence length="310" mass="35705">MNPIRKQFNSTSQFPFELVHKDRKHPQDELPDHFHDWYEIVYVYHGCGTFFIDHTFYEMNKGDLFLIPGNTIHRAFPDSYDPVTSSALFFVPLIMQPANLGEVYSSLGCFEHAKKLKSYKLVIAEQDRNMLEGLIEAIHQEEEQQQLGHRQAALLYLGQLLLCLNRGYTPDSVYKEDFNVGPIWMRQILQYIDSNPVNELSLAALSERASVSAAHFSRVFKQLTGMNVTDYVIAKRIVLAKELLLQSDDNISVIAEKSGFESLPHFHRMFKKATGITPAKYKKYSDRNSTEQMKFTEDKDKEANNKKPTA</sequence>
<dbReference type="Proteomes" id="UP001596047">
    <property type="component" value="Unassembled WGS sequence"/>
</dbReference>
<dbReference type="InterPro" id="IPR014710">
    <property type="entry name" value="RmlC-like_jellyroll"/>
</dbReference>
<dbReference type="SUPFAM" id="SSF51215">
    <property type="entry name" value="Regulatory protein AraC"/>
    <property type="match status" value="1"/>
</dbReference>
<comment type="caution">
    <text evidence="6">The sequence shown here is derived from an EMBL/GenBank/DDBJ whole genome shotgun (WGS) entry which is preliminary data.</text>
</comment>
<accession>A0ABW0W641</accession>
<dbReference type="Pfam" id="PF02311">
    <property type="entry name" value="AraC_binding"/>
    <property type="match status" value="1"/>
</dbReference>
<dbReference type="InterPro" id="IPR018060">
    <property type="entry name" value="HTH_AraC"/>
</dbReference>
<proteinExistence type="predicted"/>
<dbReference type="InterPro" id="IPR018062">
    <property type="entry name" value="HTH_AraC-typ_CS"/>
</dbReference>
<keyword evidence="3" id="KW-0804">Transcription</keyword>
<dbReference type="PROSITE" id="PS00041">
    <property type="entry name" value="HTH_ARAC_FAMILY_1"/>
    <property type="match status" value="1"/>
</dbReference>
<dbReference type="Pfam" id="PF12833">
    <property type="entry name" value="HTH_18"/>
    <property type="match status" value="1"/>
</dbReference>
<dbReference type="SMART" id="SM00342">
    <property type="entry name" value="HTH_ARAC"/>
    <property type="match status" value="1"/>
</dbReference>
<dbReference type="InterPro" id="IPR003313">
    <property type="entry name" value="AraC-bd"/>
</dbReference>
<dbReference type="EMBL" id="JBHSOW010000080">
    <property type="protein sequence ID" value="MFC5651850.1"/>
    <property type="molecule type" value="Genomic_DNA"/>
</dbReference>
<protein>
    <submittedName>
        <fullName evidence="6">AraC family transcriptional regulator</fullName>
    </submittedName>
</protein>
<evidence type="ECO:0000256" key="4">
    <source>
        <dbReference type="SAM" id="MobiDB-lite"/>
    </source>
</evidence>
<dbReference type="PANTHER" id="PTHR43280">
    <property type="entry name" value="ARAC-FAMILY TRANSCRIPTIONAL REGULATOR"/>
    <property type="match status" value="1"/>
</dbReference>
<evidence type="ECO:0000256" key="1">
    <source>
        <dbReference type="ARBA" id="ARBA00023015"/>
    </source>
</evidence>
<reference evidence="7" key="1">
    <citation type="journal article" date="2019" name="Int. J. Syst. Evol. Microbiol.">
        <title>The Global Catalogue of Microorganisms (GCM) 10K type strain sequencing project: providing services to taxonomists for standard genome sequencing and annotation.</title>
        <authorList>
            <consortium name="The Broad Institute Genomics Platform"/>
            <consortium name="The Broad Institute Genome Sequencing Center for Infectious Disease"/>
            <person name="Wu L."/>
            <person name="Ma J."/>
        </authorList>
    </citation>
    <scope>NUCLEOTIDE SEQUENCE [LARGE SCALE GENOMIC DNA]</scope>
    <source>
        <strain evidence="7">CGMCC 1.3240</strain>
    </source>
</reference>
<dbReference type="Gene3D" id="1.10.10.60">
    <property type="entry name" value="Homeodomain-like"/>
    <property type="match status" value="2"/>
</dbReference>
<organism evidence="6 7">
    <name type="scientific">Paenibacillus solisilvae</name>
    <dbReference type="NCBI Taxonomy" id="2486751"/>
    <lineage>
        <taxon>Bacteria</taxon>
        <taxon>Bacillati</taxon>
        <taxon>Bacillota</taxon>
        <taxon>Bacilli</taxon>
        <taxon>Bacillales</taxon>
        <taxon>Paenibacillaceae</taxon>
        <taxon>Paenibacillus</taxon>
    </lineage>
</organism>